<dbReference type="GO" id="GO:0005814">
    <property type="term" value="C:centriole"/>
    <property type="evidence" value="ECO:0007669"/>
    <property type="project" value="UniProtKB-SubCell"/>
</dbReference>
<dbReference type="KEGG" id="btab:109041274"/>
<keyword evidence="7" id="KW-1185">Reference proteome</keyword>
<evidence type="ECO:0000259" key="5">
    <source>
        <dbReference type="Pfam" id="PF15503"/>
    </source>
</evidence>
<keyword evidence="2" id="KW-0963">Cytoplasm</keyword>
<evidence type="ECO:0000256" key="1">
    <source>
        <dbReference type="ARBA" id="ARBA00004114"/>
    </source>
</evidence>
<organism evidence="6 7">
    <name type="scientific">Bemisia tabaci</name>
    <name type="common">Sweetpotato whitefly</name>
    <name type="synonym">Aleurodes tabaci</name>
    <dbReference type="NCBI Taxonomy" id="7038"/>
    <lineage>
        <taxon>Eukaryota</taxon>
        <taxon>Metazoa</taxon>
        <taxon>Ecdysozoa</taxon>
        <taxon>Arthropoda</taxon>
        <taxon>Hexapoda</taxon>
        <taxon>Insecta</taxon>
        <taxon>Pterygota</taxon>
        <taxon>Neoptera</taxon>
        <taxon>Paraneoptera</taxon>
        <taxon>Hemiptera</taxon>
        <taxon>Sternorrhyncha</taxon>
        <taxon>Aleyrodoidea</taxon>
        <taxon>Aleyrodidae</taxon>
        <taxon>Aleyrodinae</taxon>
        <taxon>Bemisia</taxon>
    </lineage>
</organism>
<evidence type="ECO:0000256" key="4">
    <source>
        <dbReference type="ARBA" id="ARBA00029452"/>
    </source>
</evidence>
<comment type="subcellular location">
    <subcellularLocation>
        <location evidence="1">Cytoplasm</location>
        <location evidence="1">Cytoskeleton</location>
        <location evidence="1">Microtubule organizing center</location>
        <location evidence="1">Centrosome</location>
        <location evidence="1">Centriole</location>
    </subcellularLocation>
</comment>
<dbReference type="EMBL" id="OU963868">
    <property type="protein sequence ID" value="CAH0776063.1"/>
    <property type="molecule type" value="Genomic_DNA"/>
</dbReference>
<evidence type="ECO:0000313" key="7">
    <source>
        <dbReference type="Proteomes" id="UP001152759"/>
    </source>
</evidence>
<evidence type="ECO:0000256" key="3">
    <source>
        <dbReference type="ARBA" id="ARBA00023212"/>
    </source>
</evidence>
<proteinExistence type="inferred from homology"/>
<gene>
    <name evidence="6" type="ORF">BEMITA_LOCUS12195</name>
</gene>
<evidence type="ECO:0000313" key="6">
    <source>
        <dbReference type="EMBL" id="CAH0776063.1"/>
    </source>
</evidence>
<dbReference type="OrthoDB" id="6611215at2759"/>
<dbReference type="Pfam" id="PF15503">
    <property type="entry name" value="PPP1R35_C"/>
    <property type="match status" value="1"/>
</dbReference>
<evidence type="ECO:0000256" key="2">
    <source>
        <dbReference type="ARBA" id="ARBA00022490"/>
    </source>
</evidence>
<sequence>MLTDKMASINIADLNLQNPVEVASKLMSQKIKENQEKLKMLQAKKPVYNFDTDKHVLKKVNIPFAEKLYQDLIDLEVKDSDVLKECSSQRLKPVPVKKDPEPNLEDFYQPNFNEEFCYKLPQYTPSLKKLREYDGYSISSKFKCVLDS</sequence>
<keyword evidence="3" id="KW-0206">Cytoskeleton</keyword>
<dbReference type="AlphaFoldDB" id="A0A9P0CG49"/>
<name>A0A9P0CG49_BEMTA</name>
<comment type="similarity">
    <text evidence="4">Belongs to the PPP1R35 family.</text>
</comment>
<feature type="domain" description="Protein phosphatase 1 regulatory subunit 35 C-terminal" evidence="5">
    <location>
        <begin position="54"/>
        <end position="115"/>
    </location>
</feature>
<protein>
    <recommendedName>
        <fullName evidence="5">Protein phosphatase 1 regulatory subunit 35 C-terminal domain-containing protein</fullName>
    </recommendedName>
</protein>
<dbReference type="InterPro" id="IPR029135">
    <property type="entry name" value="PPP1R35_C"/>
</dbReference>
<dbReference type="Proteomes" id="UP001152759">
    <property type="component" value="Chromosome 7"/>
</dbReference>
<accession>A0A9P0CG49</accession>
<reference evidence="6" key="1">
    <citation type="submission" date="2021-12" db="EMBL/GenBank/DDBJ databases">
        <authorList>
            <person name="King R."/>
        </authorList>
    </citation>
    <scope>NUCLEOTIDE SEQUENCE</scope>
</reference>